<evidence type="ECO:0000313" key="3">
    <source>
        <dbReference type="Proteomes" id="UP001058016"/>
    </source>
</evidence>
<name>A0A9Q9FFV7_9FIRM</name>
<protein>
    <submittedName>
        <fullName evidence="2">Uncharacterized protein</fullName>
    </submittedName>
</protein>
<evidence type="ECO:0000313" key="2">
    <source>
        <dbReference type="EMBL" id="UUF08111.1"/>
    </source>
</evidence>
<evidence type="ECO:0000313" key="1">
    <source>
        <dbReference type="EMBL" id="UUF06884.1"/>
    </source>
</evidence>
<dbReference type="EMBL" id="CP071250">
    <property type="protein sequence ID" value="UUF08111.1"/>
    <property type="molecule type" value="Genomic_DNA"/>
</dbReference>
<reference evidence="2 3" key="1">
    <citation type="submission" date="2021-03" db="EMBL/GenBank/DDBJ databases">
        <title>Comparative Genomics and Metabolomics in the genus Turicibacter.</title>
        <authorList>
            <person name="Maki J."/>
            <person name="Looft T."/>
        </authorList>
    </citation>
    <scope>NUCLEOTIDE SEQUENCE</scope>
    <source>
        <strain evidence="2">ISU324</strain>
        <strain evidence="1 3">MMM721</strain>
    </source>
</reference>
<accession>A0A9Q9FFV7</accession>
<evidence type="ECO:0000313" key="4">
    <source>
        <dbReference type="Proteomes" id="UP001058072"/>
    </source>
</evidence>
<organism evidence="2 4">
    <name type="scientific">Turicibacter bilis</name>
    <dbReference type="NCBI Taxonomy" id="2735723"/>
    <lineage>
        <taxon>Bacteria</taxon>
        <taxon>Bacillati</taxon>
        <taxon>Bacillota</taxon>
        <taxon>Erysipelotrichia</taxon>
        <taxon>Erysipelotrichales</taxon>
        <taxon>Turicibacteraceae</taxon>
        <taxon>Turicibacter</taxon>
    </lineage>
</organism>
<dbReference type="Proteomes" id="UP001058072">
    <property type="component" value="Chromosome"/>
</dbReference>
<dbReference type="RefSeq" id="WP_055244458.1">
    <property type="nucleotide sequence ID" value="NZ_CP071249.1"/>
</dbReference>
<proteinExistence type="predicted"/>
<dbReference type="EMBL" id="CP071249">
    <property type="protein sequence ID" value="UUF06884.1"/>
    <property type="molecule type" value="Genomic_DNA"/>
</dbReference>
<sequence>MGDKQRVNPFAIGGAFVQYCIDHHILEVEILGNDIKYYLTEKGEQTLESQFGIVLTSCAKINE</sequence>
<dbReference type="AlphaFoldDB" id="A0A9Q9FFV7"/>
<gene>
    <name evidence="1" type="ORF">J0J69_04715</name>
    <name evidence="2" type="ORF">J0J70_10920</name>
</gene>
<keyword evidence="3" id="KW-1185">Reference proteome</keyword>
<dbReference type="Proteomes" id="UP001058016">
    <property type="component" value="Chromosome"/>
</dbReference>